<evidence type="ECO:0000256" key="2">
    <source>
        <dbReference type="ARBA" id="ARBA00012655"/>
    </source>
</evidence>
<protein>
    <recommendedName>
        <fullName evidence="2">hydroxymethylbilane synthase</fullName>
        <ecNumber evidence="2">2.5.1.61</ecNumber>
    </recommendedName>
</protein>
<evidence type="ECO:0000313" key="7">
    <source>
        <dbReference type="Proteomes" id="UP000228934"/>
    </source>
</evidence>
<dbReference type="Pfam" id="PF01379">
    <property type="entry name" value="Porphobil_deam"/>
    <property type="match status" value="1"/>
</dbReference>
<dbReference type="PANTHER" id="PTHR11557:SF0">
    <property type="entry name" value="PORPHOBILINOGEN DEAMINASE"/>
    <property type="match status" value="1"/>
</dbReference>
<name>A0A2G9Q7K0_AQUCT</name>
<evidence type="ECO:0000256" key="4">
    <source>
        <dbReference type="ARBA" id="ARBA00023244"/>
    </source>
</evidence>
<evidence type="ECO:0000256" key="3">
    <source>
        <dbReference type="ARBA" id="ARBA00022679"/>
    </source>
</evidence>
<dbReference type="Proteomes" id="UP000228934">
    <property type="component" value="Unassembled WGS sequence"/>
</dbReference>
<dbReference type="OrthoDB" id="8900934at2759"/>
<keyword evidence="3" id="KW-0808">Transferase</keyword>
<reference evidence="7" key="1">
    <citation type="journal article" date="2017" name="Nat. Commun.">
        <title>The North American bullfrog draft genome provides insight into hormonal regulation of long noncoding RNA.</title>
        <authorList>
            <person name="Hammond S.A."/>
            <person name="Warren R.L."/>
            <person name="Vandervalk B.P."/>
            <person name="Kucuk E."/>
            <person name="Khan H."/>
            <person name="Gibb E.A."/>
            <person name="Pandoh P."/>
            <person name="Kirk H."/>
            <person name="Zhao Y."/>
            <person name="Jones M."/>
            <person name="Mungall A.J."/>
            <person name="Coope R."/>
            <person name="Pleasance S."/>
            <person name="Moore R.A."/>
            <person name="Holt R.A."/>
            <person name="Round J.M."/>
            <person name="Ohora S."/>
            <person name="Walle B.V."/>
            <person name="Veldhoen N."/>
            <person name="Helbing C.C."/>
            <person name="Birol I."/>
        </authorList>
    </citation>
    <scope>NUCLEOTIDE SEQUENCE [LARGE SCALE GENOMIC DNA]</scope>
</reference>
<comment type="similarity">
    <text evidence="1">Belongs to the HMBS family.</text>
</comment>
<keyword evidence="4" id="KW-0627">Porphyrin biosynthesis</keyword>
<evidence type="ECO:0000313" key="6">
    <source>
        <dbReference type="EMBL" id="PIO11589.1"/>
    </source>
</evidence>
<dbReference type="EC" id="2.5.1.61" evidence="2"/>
<sequence>MENFKTKDGLGQRGDVIRVGTRKSQLARIQTDSVVEMLSQKFANVPFEIVAMSTTGDKILDTALSKVGFLIILFFYHSVCSM</sequence>
<feature type="domain" description="Porphobilinogen deaminase N-terminal" evidence="5">
    <location>
        <begin position="17"/>
        <end position="68"/>
    </location>
</feature>
<dbReference type="GO" id="GO:0005737">
    <property type="term" value="C:cytoplasm"/>
    <property type="evidence" value="ECO:0007669"/>
    <property type="project" value="TreeGrafter"/>
</dbReference>
<keyword evidence="7" id="KW-1185">Reference proteome</keyword>
<evidence type="ECO:0000256" key="1">
    <source>
        <dbReference type="ARBA" id="ARBA00005638"/>
    </source>
</evidence>
<dbReference type="GO" id="GO:0004418">
    <property type="term" value="F:hydroxymethylbilane synthase activity"/>
    <property type="evidence" value="ECO:0007669"/>
    <property type="project" value="UniProtKB-EC"/>
</dbReference>
<dbReference type="InterPro" id="IPR000860">
    <property type="entry name" value="HemC"/>
</dbReference>
<dbReference type="PANTHER" id="PTHR11557">
    <property type="entry name" value="PORPHOBILINOGEN DEAMINASE"/>
    <property type="match status" value="1"/>
</dbReference>
<dbReference type="Gene3D" id="3.40.190.10">
    <property type="entry name" value="Periplasmic binding protein-like II"/>
    <property type="match status" value="1"/>
</dbReference>
<dbReference type="SUPFAM" id="SSF53850">
    <property type="entry name" value="Periplasmic binding protein-like II"/>
    <property type="match status" value="1"/>
</dbReference>
<accession>A0A2G9Q7K0</accession>
<dbReference type="EMBL" id="KZ049589">
    <property type="protein sequence ID" value="PIO11589.1"/>
    <property type="molecule type" value="Genomic_DNA"/>
</dbReference>
<proteinExistence type="inferred from homology"/>
<organism evidence="6 7">
    <name type="scientific">Aquarana catesbeiana</name>
    <name type="common">American bullfrog</name>
    <name type="synonym">Rana catesbeiana</name>
    <dbReference type="NCBI Taxonomy" id="8400"/>
    <lineage>
        <taxon>Eukaryota</taxon>
        <taxon>Metazoa</taxon>
        <taxon>Chordata</taxon>
        <taxon>Craniata</taxon>
        <taxon>Vertebrata</taxon>
        <taxon>Euteleostomi</taxon>
        <taxon>Amphibia</taxon>
        <taxon>Batrachia</taxon>
        <taxon>Anura</taxon>
        <taxon>Neobatrachia</taxon>
        <taxon>Ranoidea</taxon>
        <taxon>Ranidae</taxon>
        <taxon>Aquarana</taxon>
    </lineage>
</organism>
<dbReference type="GO" id="GO:0006783">
    <property type="term" value="P:heme biosynthetic process"/>
    <property type="evidence" value="ECO:0007669"/>
    <property type="project" value="TreeGrafter"/>
</dbReference>
<dbReference type="InterPro" id="IPR022417">
    <property type="entry name" value="Porphobilin_deaminase_N"/>
</dbReference>
<dbReference type="AlphaFoldDB" id="A0A2G9Q7K0"/>
<gene>
    <name evidence="6" type="ORF">AB205_0112060</name>
</gene>
<evidence type="ECO:0000259" key="5">
    <source>
        <dbReference type="Pfam" id="PF01379"/>
    </source>
</evidence>